<gene>
    <name evidence="7" type="ORF">CCMP2556_LOCUS26158</name>
</gene>
<name>A0ABP0MJG9_9DINO</name>
<sequence>MTSFAPKGPHVWARIFGSRSFPKPFSSQARCRYIAVCKMSVSAEEVAKHNKDSDCWVIVGDQVLDVTAFLSEHPGGKKSIMMFAGKDATEEFDMLHDRKVIKKYGLDEGTVVLKGTIKK</sequence>
<evidence type="ECO:0000313" key="7">
    <source>
        <dbReference type="EMBL" id="CAK9051613.1"/>
    </source>
</evidence>
<evidence type="ECO:0000259" key="6">
    <source>
        <dbReference type="PROSITE" id="PS50255"/>
    </source>
</evidence>
<evidence type="ECO:0000256" key="2">
    <source>
        <dbReference type="ARBA" id="ARBA00022723"/>
    </source>
</evidence>
<keyword evidence="3 5" id="KW-0408">Iron</keyword>
<dbReference type="InterPro" id="IPR018506">
    <property type="entry name" value="Cyt_B5_heme-BS"/>
</dbReference>
<dbReference type="InterPro" id="IPR036400">
    <property type="entry name" value="Cyt_B5-like_heme/steroid_sf"/>
</dbReference>
<dbReference type="PROSITE" id="PS50255">
    <property type="entry name" value="CYTOCHROME_B5_2"/>
    <property type="match status" value="1"/>
</dbReference>
<protein>
    <recommendedName>
        <fullName evidence="6">Cytochrome b5 heme-binding domain-containing protein</fullName>
    </recommendedName>
</protein>
<evidence type="ECO:0000256" key="5">
    <source>
        <dbReference type="RuleBase" id="RU362121"/>
    </source>
</evidence>
<dbReference type="SUPFAM" id="SSF55856">
    <property type="entry name" value="Cytochrome b5-like heme/steroid binding domain"/>
    <property type="match status" value="1"/>
</dbReference>
<evidence type="ECO:0000256" key="4">
    <source>
        <dbReference type="ARBA" id="ARBA00038168"/>
    </source>
</evidence>
<keyword evidence="8" id="KW-1185">Reference proteome</keyword>
<organism evidence="7 8">
    <name type="scientific">Durusdinium trenchii</name>
    <dbReference type="NCBI Taxonomy" id="1381693"/>
    <lineage>
        <taxon>Eukaryota</taxon>
        <taxon>Sar</taxon>
        <taxon>Alveolata</taxon>
        <taxon>Dinophyceae</taxon>
        <taxon>Suessiales</taxon>
        <taxon>Symbiodiniaceae</taxon>
        <taxon>Durusdinium</taxon>
    </lineage>
</organism>
<comment type="caution">
    <text evidence="7">The sequence shown here is derived from an EMBL/GenBank/DDBJ whole genome shotgun (WGS) entry which is preliminary data.</text>
</comment>
<keyword evidence="1 5" id="KW-0349">Heme</keyword>
<accession>A0ABP0MJG9</accession>
<keyword evidence="2 5" id="KW-0479">Metal-binding</keyword>
<dbReference type="PROSITE" id="PS00191">
    <property type="entry name" value="CYTOCHROME_B5_1"/>
    <property type="match status" value="1"/>
</dbReference>
<comment type="similarity">
    <text evidence="4 5">Belongs to the cytochrome b5 family.</text>
</comment>
<dbReference type="Proteomes" id="UP001642484">
    <property type="component" value="Unassembled WGS sequence"/>
</dbReference>
<evidence type="ECO:0000313" key="8">
    <source>
        <dbReference type="Proteomes" id="UP001642484"/>
    </source>
</evidence>
<dbReference type="SMART" id="SM01117">
    <property type="entry name" value="Cyt-b5"/>
    <property type="match status" value="1"/>
</dbReference>
<dbReference type="Pfam" id="PF00173">
    <property type="entry name" value="Cyt-b5"/>
    <property type="match status" value="1"/>
</dbReference>
<dbReference type="InterPro" id="IPR001199">
    <property type="entry name" value="Cyt_B5-like_heme/steroid-bd"/>
</dbReference>
<dbReference type="PANTHER" id="PTHR19359">
    <property type="entry name" value="CYTOCHROME B5"/>
    <property type="match status" value="1"/>
</dbReference>
<evidence type="ECO:0000256" key="3">
    <source>
        <dbReference type="ARBA" id="ARBA00023004"/>
    </source>
</evidence>
<dbReference type="EMBL" id="CAXAMN010017991">
    <property type="protein sequence ID" value="CAK9051613.1"/>
    <property type="molecule type" value="Genomic_DNA"/>
</dbReference>
<dbReference type="InterPro" id="IPR050668">
    <property type="entry name" value="Cytochrome_b5"/>
</dbReference>
<evidence type="ECO:0000256" key="1">
    <source>
        <dbReference type="ARBA" id="ARBA00022617"/>
    </source>
</evidence>
<proteinExistence type="inferred from homology"/>
<feature type="domain" description="Cytochrome b5 heme-binding" evidence="6">
    <location>
        <begin position="38"/>
        <end position="96"/>
    </location>
</feature>
<dbReference type="Gene3D" id="3.10.120.10">
    <property type="entry name" value="Cytochrome b5-like heme/steroid binding domain"/>
    <property type="match status" value="1"/>
</dbReference>
<reference evidence="7 8" key="1">
    <citation type="submission" date="2024-02" db="EMBL/GenBank/DDBJ databases">
        <authorList>
            <person name="Chen Y."/>
            <person name="Shah S."/>
            <person name="Dougan E. K."/>
            <person name="Thang M."/>
            <person name="Chan C."/>
        </authorList>
    </citation>
    <scope>NUCLEOTIDE SEQUENCE [LARGE SCALE GENOMIC DNA]</scope>
</reference>
<dbReference type="PRINTS" id="PR00363">
    <property type="entry name" value="CYTOCHROMEB5"/>
</dbReference>